<evidence type="ECO:0000313" key="2">
    <source>
        <dbReference type="EMBL" id="CAE2289802.1"/>
    </source>
</evidence>
<dbReference type="AlphaFoldDB" id="A0A7S4NHT8"/>
<sequence length="149" mass="16047">MLAVVTGDGGESVRSLSPSNEPDFVRIFSFRDARAKDGTYGLAASRSVALPPPEEGGRESHRTHRIVSYRPEPNQNFGERGRMVGGFETSAAAAMTQPLPPRAASFVPRLLLVRPLFPKGAPRRRTAGPIKGSAAPRTACQQFMYPSAP</sequence>
<dbReference type="EMBL" id="HBKQ01062312">
    <property type="protein sequence ID" value="CAE2289802.1"/>
    <property type="molecule type" value="Transcribed_RNA"/>
</dbReference>
<reference evidence="2" key="1">
    <citation type="submission" date="2021-01" db="EMBL/GenBank/DDBJ databases">
        <authorList>
            <person name="Corre E."/>
            <person name="Pelletier E."/>
            <person name="Niang G."/>
            <person name="Scheremetjew M."/>
            <person name="Finn R."/>
            <person name="Kale V."/>
            <person name="Holt S."/>
            <person name="Cochrane G."/>
            <person name="Meng A."/>
            <person name="Brown T."/>
            <person name="Cohen L."/>
        </authorList>
    </citation>
    <scope>NUCLEOTIDE SEQUENCE</scope>
    <source>
        <strain evidence="2">Isolate 1302-5</strain>
    </source>
</reference>
<name>A0A7S4NHT8_9STRA</name>
<protein>
    <submittedName>
        <fullName evidence="2">Uncharacterized protein</fullName>
    </submittedName>
</protein>
<accession>A0A7S4NHT8</accession>
<gene>
    <name evidence="2" type="ORF">OAUR00152_LOCUS42473</name>
</gene>
<proteinExistence type="predicted"/>
<evidence type="ECO:0000256" key="1">
    <source>
        <dbReference type="SAM" id="MobiDB-lite"/>
    </source>
</evidence>
<feature type="region of interest" description="Disordered" evidence="1">
    <location>
        <begin position="44"/>
        <end position="82"/>
    </location>
</feature>
<organism evidence="2">
    <name type="scientific">Odontella aurita</name>
    <dbReference type="NCBI Taxonomy" id="265563"/>
    <lineage>
        <taxon>Eukaryota</taxon>
        <taxon>Sar</taxon>
        <taxon>Stramenopiles</taxon>
        <taxon>Ochrophyta</taxon>
        <taxon>Bacillariophyta</taxon>
        <taxon>Mediophyceae</taxon>
        <taxon>Biddulphiophycidae</taxon>
        <taxon>Eupodiscales</taxon>
        <taxon>Odontellaceae</taxon>
        <taxon>Odontella</taxon>
    </lineage>
</organism>